<keyword evidence="7" id="KW-0813">Transport</keyword>
<proteinExistence type="inferred from homology"/>
<evidence type="ECO:0000256" key="2">
    <source>
        <dbReference type="ARBA" id="ARBA00005811"/>
    </source>
</evidence>
<dbReference type="STRING" id="1817863.A2Y62_08815"/>
<sequence>MAMQLKNGKKGLLNEINVTPFIDVCLVLLIIFMIVVTATMLQLGYLSRLPRADGQPPHGGNSPEQIVVRLLPPCLPGQLETCQVYINRDFVPVNSFMSQMQAIAKSSANQTVFFYAEDSVNYENAMTVLDLMKNAGATNIGLLTEQYQ</sequence>
<keyword evidence="3" id="KW-1003">Cell membrane</keyword>
<comment type="subcellular location">
    <subcellularLocation>
        <location evidence="1">Cell membrane</location>
        <topology evidence="1">Single-pass membrane protein</topology>
    </subcellularLocation>
    <subcellularLocation>
        <location evidence="7">Cell membrane</location>
        <topology evidence="7">Single-pass type II membrane protein</topology>
    </subcellularLocation>
</comment>
<keyword evidence="4 7" id="KW-0812">Transmembrane</keyword>
<evidence type="ECO:0000256" key="7">
    <source>
        <dbReference type="RuleBase" id="RU003879"/>
    </source>
</evidence>
<accession>A0A1F5VX83</accession>
<evidence type="ECO:0000256" key="8">
    <source>
        <dbReference type="SAM" id="Phobius"/>
    </source>
</evidence>
<dbReference type="Proteomes" id="UP000178943">
    <property type="component" value="Unassembled WGS sequence"/>
</dbReference>
<dbReference type="GO" id="GO:0015031">
    <property type="term" value="P:protein transport"/>
    <property type="evidence" value="ECO:0007669"/>
    <property type="project" value="UniProtKB-KW"/>
</dbReference>
<dbReference type="EMBL" id="MFGW01000026">
    <property type="protein sequence ID" value="OGF68054.1"/>
    <property type="molecule type" value="Genomic_DNA"/>
</dbReference>
<evidence type="ECO:0000256" key="3">
    <source>
        <dbReference type="ARBA" id="ARBA00022475"/>
    </source>
</evidence>
<keyword evidence="7" id="KW-0653">Protein transport</keyword>
<protein>
    <recommendedName>
        <fullName evidence="11">Biopolymer transporter ExbD</fullName>
    </recommendedName>
</protein>
<comment type="similarity">
    <text evidence="2 7">Belongs to the ExbD/TolR family.</text>
</comment>
<dbReference type="PANTHER" id="PTHR30558">
    <property type="entry name" value="EXBD MEMBRANE COMPONENT OF PMF-DRIVEN MACROMOLECULE IMPORT SYSTEM"/>
    <property type="match status" value="1"/>
</dbReference>
<evidence type="ECO:0000256" key="6">
    <source>
        <dbReference type="ARBA" id="ARBA00023136"/>
    </source>
</evidence>
<name>A0A1F5VX83_9BACT</name>
<dbReference type="InterPro" id="IPR003400">
    <property type="entry name" value="ExbD"/>
</dbReference>
<evidence type="ECO:0000256" key="5">
    <source>
        <dbReference type="ARBA" id="ARBA00022989"/>
    </source>
</evidence>
<feature type="transmembrane region" description="Helical" evidence="8">
    <location>
        <begin position="20"/>
        <end position="41"/>
    </location>
</feature>
<evidence type="ECO:0000256" key="4">
    <source>
        <dbReference type="ARBA" id="ARBA00022692"/>
    </source>
</evidence>
<comment type="caution">
    <text evidence="9">The sequence shown here is derived from an EMBL/GenBank/DDBJ whole genome shotgun (WGS) entry which is preliminary data.</text>
</comment>
<evidence type="ECO:0008006" key="11">
    <source>
        <dbReference type="Google" id="ProtNLM"/>
    </source>
</evidence>
<evidence type="ECO:0000256" key="1">
    <source>
        <dbReference type="ARBA" id="ARBA00004162"/>
    </source>
</evidence>
<keyword evidence="6 8" id="KW-0472">Membrane</keyword>
<gene>
    <name evidence="9" type="ORF">A2Y62_08815</name>
</gene>
<dbReference type="GO" id="GO:0022857">
    <property type="term" value="F:transmembrane transporter activity"/>
    <property type="evidence" value="ECO:0007669"/>
    <property type="project" value="InterPro"/>
</dbReference>
<organism evidence="9 10">
    <name type="scientific">Candidatus Fischerbacteria bacterium RBG_13_37_8</name>
    <dbReference type="NCBI Taxonomy" id="1817863"/>
    <lineage>
        <taxon>Bacteria</taxon>
        <taxon>Candidatus Fischeribacteriota</taxon>
    </lineage>
</organism>
<evidence type="ECO:0000313" key="9">
    <source>
        <dbReference type="EMBL" id="OGF68054.1"/>
    </source>
</evidence>
<dbReference type="AlphaFoldDB" id="A0A1F5VX83"/>
<dbReference type="PANTHER" id="PTHR30558:SF7">
    <property type="entry name" value="TOL-PAL SYSTEM PROTEIN TOLR"/>
    <property type="match status" value="1"/>
</dbReference>
<evidence type="ECO:0000313" key="10">
    <source>
        <dbReference type="Proteomes" id="UP000178943"/>
    </source>
</evidence>
<keyword evidence="5 8" id="KW-1133">Transmembrane helix</keyword>
<dbReference type="Gene3D" id="3.30.420.270">
    <property type="match status" value="1"/>
</dbReference>
<dbReference type="Pfam" id="PF02472">
    <property type="entry name" value="ExbD"/>
    <property type="match status" value="1"/>
</dbReference>
<reference evidence="9 10" key="1">
    <citation type="journal article" date="2016" name="Nat. Commun.">
        <title>Thousands of microbial genomes shed light on interconnected biogeochemical processes in an aquifer system.</title>
        <authorList>
            <person name="Anantharaman K."/>
            <person name="Brown C.T."/>
            <person name="Hug L.A."/>
            <person name="Sharon I."/>
            <person name="Castelle C.J."/>
            <person name="Probst A.J."/>
            <person name="Thomas B.C."/>
            <person name="Singh A."/>
            <person name="Wilkins M.J."/>
            <person name="Karaoz U."/>
            <person name="Brodie E.L."/>
            <person name="Williams K.H."/>
            <person name="Hubbard S.S."/>
            <person name="Banfield J.F."/>
        </authorList>
    </citation>
    <scope>NUCLEOTIDE SEQUENCE [LARGE SCALE GENOMIC DNA]</scope>
</reference>
<dbReference type="GO" id="GO:0005886">
    <property type="term" value="C:plasma membrane"/>
    <property type="evidence" value="ECO:0007669"/>
    <property type="project" value="UniProtKB-SubCell"/>
</dbReference>